<evidence type="ECO:0008006" key="4">
    <source>
        <dbReference type="Google" id="ProtNLM"/>
    </source>
</evidence>
<dbReference type="PANTHER" id="PTHR39177:SF1">
    <property type="entry name" value="ABC TRANSPORTER PERMEASE YTRC-RELATED"/>
    <property type="match status" value="1"/>
</dbReference>
<keyword evidence="1" id="KW-0812">Transmembrane</keyword>
<reference evidence="2 3" key="1">
    <citation type="journal article" date="2015" name="Genome Announc.">
        <title>Expanding the biotechnology potential of lactobacilli through comparative genomics of 213 strains and associated genera.</title>
        <authorList>
            <person name="Sun Z."/>
            <person name="Harris H.M."/>
            <person name="McCann A."/>
            <person name="Guo C."/>
            <person name="Argimon S."/>
            <person name="Zhang W."/>
            <person name="Yang X."/>
            <person name="Jeffery I.B."/>
            <person name="Cooney J.C."/>
            <person name="Kagawa T.F."/>
            <person name="Liu W."/>
            <person name="Song Y."/>
            <person name="Salvetti E."/>
            <person name="Wrobel A."/>
            <person name="Rasinkangas P."/>
            <person name="Parkhill J."/>
            <person name="Rea M.C."/>
            <person name="O'Sullivan O."/>
            <person name="Ritari J."/>
            <person name="Douillard F.P."/>
            <person name="Paul Ross R."/>
            <person name="Yang R."/>
            <person name="Briner A.E."/>
            <person name="Felis G.E."/>
            <person name="de Vos W.M."/>
            <person name="Barrangou R."/>
            <person name="Klaenhammer T.R."/>
            <person name="Caufield P.W."/>
            <person name="Cui Y."/>
            <person name="Zhang H."/>
            <person name="O'Toole P.W."/>
        </authorList>
    </citation>
    <scope>NUCLEOTIDE SEQUENCE [LARGE SCALE GENOMIC DNA]</scope>
    <source>
        <strain evidence="2 3">DSM 20719</strain>
    </source>
</reference>
<dbReference type="EMBL" id="AYZB01000058">
    <property type="protein sequence ID" value="KRM21100.1"/>
    <property type="molecule type" value="Genomic_DNA"/>
</dbReference>
<dbReference type="InterPro" id="IPR053046">
    <property type="entry name" value="ABC-5_transporter"/>
</dbReference>
<feature type="transmembrane region" description="Helical" evidence="1">
    <location>
        <begin position="319"/>
        <end position="337"/>
    </location>
</feature>
<dbReference type="Proteomes" id="UP000050823">
    <property type="component" value="Unassembled WGS sequence"/>
</dbReference>
<feature type="transmembrane region" description="Helical" evidence="1">
    <location>
        <begin position="277"/>
        <end position="298"/>
    </location>
</feature>
<feature type="transmembrane region" description="Helical" evidence="1">
    <location>
        <begin position="352"/>
        <end position="371"/>
    </location>
</feature>
<evidence type="ECO:0000313" key="3">
    <source>
        <dbReference type="Proteomes" id="UP000050823"/>
    </source>
</evidence>
<evidence type="ECO:0000313" key="2">
    <source>
        <dbReference type="EMBL" id="KRM21100.1"/>
    </source>
</evidence>
<organism evidence="2 3">
    <name type="scientific">Latilactobacillus graminis DSM 20719</name>
    <dbReference type="NCBI Taxonomy" id="1423752"/>
    <lineage>
        <taxon>Bacteria</taxon>
        <taxon>Bacillati</taxon>
        <taxon>Bacillota</taxon>
        <taxon>Bacilli</taxon>
        <taxon>Lactobacillales</taxon>
        <taxon>Lactobacillaceae</taxon>
        <taxon>Latilactobacillus</taxon>
    </lineage>
</organism>
<protein>
    <recommendedName>
        <fullName evidence="4">ABC transporter permease</fullName>
    </recommendedName>
</protein>
<feature type="transmembrane region" description="Helical" evidence="1">
    <location>
        <begin position="100"/>
        <end position="118"/>
    </location>
</feature>
<evidence type="ECO:0000256" key="1">
    <source>
        <dbReference type="SAM" id="Phobius"/>
    </source>
</evidence>
<keyword evidence="1" id="KW-0472">Membrane</keyword>
<comment type="caution">
    <text evidence="2">The sequence shown here is derived from an EMBL/GenBank/DDBJ whole genome shotgun (WGS) entry which is preliminary data.</text>
</comment>
<name>A0AA89I1J5_9LACO</name>
<keyword evidence="1" id="KW-1133">Transmembrane helix</keyword>
<dbReference type="RefSeq" id="WP_057908685.1">
    <property type="nucleotide sequence ID" value="NZ_AYZB01000058.1"/>
</dbReference>
<gene>
    <name evidence="2" type="ORF">FC90_GL001637</name>
</gene>
<sequence length="389" mass="44697">MQKQLVRIMNLRYWKSLVVLLLMIVGLFSIAGVRAVNNWQHGYDFNHSQLFTKKYKEHPEYYDLQQSSDDKRTKSLKAYQNEDNQFFKKTGVGGPASNPMMIVVLIVVVYSAGLMTFANDRRTHFDTFLFGLTESRRQIYWTKLLYGIGTLVGSLLVGHAVYYLIVELAVKAPYAQIDLMNLMQLESGNLALMIGIYTIGILIGLVIGELSTLMIGGLGFMWSFVYSITNIGDTWRFLTSDSPMAYSISKNDNGTLLSKFLSLENNHQQLYDNHQQVGLMIGLCLTICLLLWCGAWIYNQLSLENKYQLVQVSSLKKPIAFVSTFYLAWLFGMNGFFSRQPIELIQHHQKAMLGWILLRNLVVIGIFAWLFTERPWQNKKKILFKQAER</sequence>
<proteinExistence type="predicted"/>
<feature type="transmembrane region" description="Helical" evidence="1">
    <location>
        <begin position="213"/>
        <end position="232"/>
    </location>
</feature>
<feature type="transmembrane region" description="Helical" evidence="1">
    <location>
        <begin position="144"/>
        <end position="165"/>
    </location>
</feature>
<feature type="transmembrane region" description="Helical" evidence="1">
    <location>
        <begin position="185"/>
        <end position="206"/>
    </location>
</feature>
<accession>A0AA89I1J5</accession>
<dbReference type="PANTHER" id="PTHR39177">
    <property type="entry name" value="ABC TRANSPORTER PERMEASE YTRC-RELATED"/>
    <property type="match status" value="1"/>
</dbReference>
<dbReference type="AlphaFoldDB" id="A0AA89I1J5"/>